<dbReference type="AlphaFoldDB" id="A0A084AH90"/>
<dbReference type="InterPro" id="IPR011051">
    <property type="entry name" value="RmlC_Cupin_sf"/>
</dbReference>
<evidence type="ECO:0000313" key="2">
    <source>
        <dbReference type="Proteomes" id="UP000028045"/>
    </source>
</evidence>
<protein>
    <recommendedName>
        <fullName evidence="3">Cupin 2 conserved barrel domain-containing protein</fullName>
    </recommendedName>
</protein>
<proteinExistence type="predicted"/>
<dbReference type="CDD" id="cd02231">
    <property type="entry name" value="cupin_BLL6423-like"/>
    <property type="match status" value="1"/>
</dbReference>
<organism evidence="1 2">
    <name type="scientific">Stachybotrys chartarum (strain CBS 109288 / IBT 7711)</name>
    <name type="common">Toxic black mold</name>
    <name type="synonym">Stilbospora chartarum</name>
    <dbReference type="NCBI Taxonomy" id="1280523"/>
    <lineage>
        <taxon>Eukaryota</taxon>
        <taxon>Fungi</taxon>
        <taxon>Dikarya</taxon>
        <taxon>Ascomycota</taxon>
        <taxon>Pezizomycotina</taxon>
        <taxon>Sordariomycetes</taxon>
        <taxon>Hypocreomycetidae</taxon>
        <taxon>Hypocreales</taxon>
        <taxon>Stachybotryaceae</taxon>
        <taxon>Stachybotrys</taxon>
    </lineage>
</organism>
<accession>A0A084AH90</accession>
<dbReference type="Gene3D" id="2.60.120.10">
    <property type="entry name" value="Jelly Rolls"/>
    <property type="match status" value="1"/>
</dbReference>
<dbReference type="OrthoDB" id="5840532at2759"/>
<dbReference type="InterPro" id="IPR014710">
    <property type="entry name" value="RmlC-like_jellyroll"/>
</dbReference>
<gene>
    <name evidence="1" type="ORF">S7711_02869</name>
</gene>
<dbReference type="PANTHER" id="PTHR36156:SF2">
    <property type="entry name" value="CUPIN TYPE-2 DOMAIN-CONTAINING PROTEIN"/>
    <property type="match status" value="1"/>
</dbReference>
<sequence length="207" mass="22932">MAEQTEQTTTPIELPGLNYVHSGFPAPGLRQINRHITGHNDDGKSVFLSTDNGDHHRIMGEKQAVANILYSTQETPVQLNGNVDIEKASKEEPPLHYHNGSIVRMIDFAPSVESPMHRAVSIDYGIVVEGTFKLVLDSGEERIMRQGDVSVQRATAHKWINITDNGTAPGRMMWILLDCHDVVVNGQKMEGYLGDLEKEYVGRGASK</sequence>
<dbReference type="Proteomes" id="UP000028045">
    <property type="component" value="Unassembled WGS sequence"/>
</dbReference>
<evidence type="ECO:0008006" key="3">
    <source>
        <dbReference type="Google" id="ProtNLM"/>
    </source>
</evidence>
<dbReference type="EMBL" id="KL648731">
    <property type="protein sequence ID" value="KEY64669.1"/>
    <property type="molecule type" value="Genomic_DNA"/>
</dbReference>
<evidence type="ECO:0000313" key="1">
    <source>
        <dbReference type="EMBL" id="KEY64669.1"/>
    </source>
</evidence>
<dbReference type="SUPFAM" id="SSF51182">
    <property type="entry name" value="RmlC-like cupins"/>
    <property type="match status" value="1"/>
</dbReference>
<reference evidence="1 2" key="1">
    <citation type="journal article" date="2014" name="BMC Genomics">
        <title>Comparative genome sequencing reveals chemotype-specific gene clusters in the toxigenic black mold Stachybotrys.</title>
        <authorList>
            <person name="Semeiks J."/>
            <person name="Borek D."/>
            <person name="Otwinowski Z."/>
            <person name="Grishin N.V."/>
        </authorList>
    </citation>
    <scope>NUCLEOTIDE SEQUENCE [LARGE SCALE GENOMIC DNA]</scope>
    <source>
        <strain evidence="2">CBS 109288 / IBT 7711</strain>
    </source>
</reference>
<dbReference type="PANTHER" id="PTHR36156">
    <property type="entry name" value="SLR2101 PROTEIN"/>
    <property type="match status" value="1"/>
</dbReference>
<name>A0A084AH90_STACB</name>
<keyword evidence="2" id="KW-1185">Reference proteome</keyword>
<dbReference type="InterPro" id="IPR047142">
    <property type="entry name" value="OryJ/VirC-like"/>
</dbReference>
<dbReference type="HOGENOM" id="CLU_096188_0_2_1"/>